<dbReference type="HOGENOM" id="CLU_2851814_0_0_1"/>
<dbReference type="AlphaFoldDB" id="E3MG37"/>
<protein>
    <submittedName>
        <fullName evidence="1">Uncharacterized protein</fullName>
    </submittedName>
</protein>
<dbReference type="InParanoid" id="E3MG37"/>
<organism evidence="2">
    <name type="scientific">Caenorhabditis remanei</name>
    <name type="common">Caenorhabditis vulgaris</name>
    <dbReference type="NCBI Taxonomy" id="31234"/>
    <lineage>
        <taxon>Eukaryota</taxon>
        <taxon>Metazoa</taxon>
        <taxon>Ecdysozoa</taxon>
        <taxon>Nematoda</taxon>
        <taxon>Chromadorea</taxon>
        <taxon>Rhabditida</taxon>
        <taxon>Rhabditina</taxon>
        <taxon>Rhabditomorpha</taxon>
        <taxon>Rhabditoidea</taxon>
        <taxon>Rhabditidae</taxon>
        <taxon>Peloderinae</taxon>
        <taxon>Caenorhabditis</taxon>
    </lineage>
</organism>
<evidence type="ECO:0000313" key="2">
    <source>
        <dbReference type="Proteomes" id="UP000008281"/>
    </source>
</evidence>
<sequence length="65" mass="6903">MTNVFFSISPVSVCVSAISGCPQNVFLSGTAHCADMYGASSLDSVYLTNARQKISDVLDGWLKAK</sequence>
<dbReference type="STRING" id="31234.E3MG37"/>
<reference evidence="1" key="1">
    <citation type="submission" date="2007-07" db="EMBL/GenBank/DDBJ databases">
        <title>PCAP assembly of the Caenorhabditis remanei genome.</title>
        <authorList>
            <consortium name="The Caenorhabditis remanei Sequencing Consortium"/>
            <person name="Wilson R.K."/>
        </authorList>
    </citation>
    <scope>NUCLEOTIDE SEQUENCE [LARGE SCALE GENOMIC DNA]</scope>
    <source>
        <strain evidence="1">PB4641</strain>
    </source>
</reference>
<name>E3MG37_CAERE</name>
<gene>
    <name evidence="1" type="ORF">CRE_24448</name>
</gene>
<dbReference type="eggNOG" id="KOG2182">
    <property type="taxonomic scope" value="Eukaryota"/>
</dbReference>
<dbReference type="EMBL" id="DS268442">
    <property type="protein sequence ID" value="EFP01271.1"/>
    <property type="molecule type" value="Genomic_DNA"/>
</dbReference>
<dbReference type="OrthoDB" id="1735038at2759"/>
<keyword evidence="2" id="KW-1185">Reference proteome</keyword>
<dbReference type="ESTHER" id="caere-e3mg28">
    <property type="family name" value="Prolylcarboxypeptidase"/>
</dbReference>
<accession>E3MG37</accession>
<dbReference type="InterPro" id="IPR029058">
    <property type="entry name" value="AB_hydrolase_fold"/>
</dbReference>
<evidence type="ECO:0000313" key="1">
    <source>
        <dbReference type="EMBL" id="EFP01271.1"/>
    </source>
</evidence>
<dbReference type="Gene3D" id="3.40.50.1820">
    <property type="entry name" value="alpha/beta hydrolase"/>
    <property type="match status" value="1"/>
</dbReference>
<proteinExistence type="predicted"/>
<dbReference type="Proteomes" id="UP000008281">
    <property type="component" value="Unassembled WGS sequence"/>
</dbReference>